<dbReference type="PANTHER" id="PTHR39965:SF1">
    <property type="entry name" value="CRISPR SYSTEM CMR SUBUNIT CMR6"/>
    <property type="match status" value="1"/>
</dbReference>
<name>A0A157T192_SACSO</name>
<accession>A0A157T192</accession>
<dbReference type="Proteomes" id="UP000076770">
    <property type="component" value="Chromosome i"/>
</dbReference>
<evidence type="ECO:0000313" key="3">
    <source>
        <dbReference type="EMBL" id="SAI85187.1"/>
    </source>
</evidence>
<dbReference type="AlphaFoldDB" id="A0A157T192"/>
<sequence length="246" mass="28288">MSIIMERQRGNQLLRIISEYMTNLKEKGQKLAKDNTMENLVNFTPRYNLIKSYLDDVERALDRSGLCYVKITFITLSKLLTGWSPIYFITEVPLAWDMILDTPYIAGSEIKGIVKNYFKEVTSNDKVESCLYGDEGKMGKVIFFNAYPIDGKNVLTYDIITPHYNGAKDEYNVKPIPIKFLAINKGITFKTYLAFDNKELNECGKDSLYLLLKTMIFSMRIGWGRKVTRGYGSLDIKEMDVKCHGE</sequence>
<gene>
    <name evidence="3" type="ORF">SSOP1_1633</name>
</gene>
<evidence type="ECO:0000313" key="4">
    <source>
        <dbReference type="Proteomes" id="UP000076770"/>
    </source>
</evidence>
<dbReference type="PATRIC" id="fig|2287.9.peg.1708"/>
<dbReference type="InterPro" id="IPR005537">
    <property type="entry name" value="RAMP_III_fam"/>
</dbReference>
<dbReference type="NCBIfam" id="TIGR01898">
    <property type="entry name" value="cas_TM1791_cmr6"/>
    <property type="match status" value="1"/>
</dbReference>
<dbReference type="CDD" id="cd09661">
    <property type="entry name" value="Cmr6_III-B"/>
    <property type="match status" value="1"/>
</dbReference>
<dbReference type="EMBL" id="LT549890">
    <property type="protein sequence ID" value="SAI85187.1"/>
    <property type="molecule type" value="Genomic_DNA"/>
</dbReference>
<dbReference type="InterPro" id="IPR010172">
    <property type="entry name" value="CRISPR-assoc_prot_TM1791"/>
</dbReference>
<reference evidence="4" key="1">
    <citation type="submission" date="2016-04" db="EMBL/GenBank/DDBJ databases">
        <authorList>
            <person name="Shah S.A."/>
            <person name="Garrett R.A."/>
        </authorList>
    </citation>
    <scope>NUCLEOTIDE SEQUENCE [LARGE SCALE GENOMIC DNA]</scope>
    <source>
        <strain evidence="4">ATCC 35091 / DSM 1616 / JCM 8930 / NBRC 15331 / P1</strain>
    </source>
</reference>
<evidence type="ECO:0000259" key="2">
    <source>
        <dbReference type="Pfam" id="PF03787"/>
    </source>
</evidence>
<evidence type="ECO:0000256" key="1">
    <source>
        <dbReference type="ARBA" id="ARBA00023118"/>
    </source>
</evidence>
<dbReference type="Pfam" id="PF03787">
    <property type="entry name" value="RAMPs"/>
    <property type="match status" value="1"/>
</dbReference>
<dbReference type="PANTHER" id="PTHR39965">
    <property type="entry name" value="CRISPR SYSTEM CMR SUBUNIT CMR6"/>
    <property type="match status" value="1"/>
</dbReference>
<keyword evidence="1" id="KW-0051">Antiviral defense</keyword>
<feature type="domain" description="CRISPR type III-associated protein" evidence="2">
    <location>
        <begin position="91"/>
        <end position="234"/>
    </location>
</feature>
<dbReference type="GO" id="GO:0051607">
    <property type="term" value="P:defense response to virus"/>
    <property type="evidence" value="ECO:0007669"/>
    <property type="project" value="UniProtKB-KW"/>
</dbReference>
<proteinExistence type="predicted"/>
<protein>
    <submittedName>
        <fullName evidence="3">CRISPR-associated protein Cmr6</fullName>
    </submittedName>
</protein>
<organism evidence="3 4">
    <name type="scientific">Saccharolobus solfataricus</name>
    <name type="common">Sulfolobus solfataricus</name>
    <dbReference type="NCBI Taxonomy" id="2287"/>
    <lineage>
        <taxon>Archaea</taxon>
        <taxon>Thermoproteota</taxon>
        <taxon>Thermoprotei</taxon>
        <taxon>Sulfolobales</taxon>
        <taxon>Sulfolobaceae</taxon>
        <taxon>Saccharolobus</taxon>
    </lineage>
</organism>